<dbReference type="Pfam" id="PF05930">
    <property type="entry name" value="Phage_AlpA"/>
    <property type="match status" value="1"/>
</dbReference>
<dbReference type="PANTHER" id="PTHR36154:SF1">
    <property type="entry name" value="DNA-BINDING TRANSCRIPTIONAL ACTIVATOR ALPA"/>
    <property type="match status" value="1"/>
</dbReference>
<organism evidence="1 2">
    <name type="scientific">Bradyrhizobium sediminis</name>
    <dbReference type="NCBI Taxonomy" id="2840469"/>
    <lineage>
        <taxon>Bacteria</taxon>
        <taxon>Pseudomonadati</taxon>
        <taxon>Pseudomonadota</taxon>
        <taxon>Alphaproteobacteria</taxon>
        <taxon>Hyphomicrobiales</taxon>
        <taxon>Nitrobacteraceae</taxon>
        <taxon>Bradyrhizobium</taxon>
    </lineage>
</organism>
<accession>A0A975NKD4</accession>
<dbReference type="SUPFAM" id="SSF46955">
    <property type="entry name" value="Putative DNA-binding domain"/>
    <property type="match status" value="1"/>
</dbReference>
<dbReference type="AlphaFoldDB" id="A0A975NKD4"/>
<sequence length="66" mass="7656">MAERFLRLRDVIEKTALSRSTIYEKMHAGTFPKCFQISTGRVAWRESDVEVWQQARLREAGKLDAA</sequence>
<evidence type="ECO:0000313" key="1">
    <source>
        <dbReference type="EMBL" id="QWG16131.1"/>
    </source>
</evidence>
<proteinExistence type="predicted"/>
<gene>
    <name evidence="1" type="ORF">KMZ68_13865</name>
</gene>
<protein>
    <submittedName>
        <fullName evidence="1">AlpA family phage regulatory protein</fullName>
    </submittedName>
</protein>
<dbReference type="PANTHER" id="PTHR36154">
    <property type="entry name" value="DNA-BINDING TRANSCRIPTIONAL ACTIVATOR ALPA"/>
    <property type="match status" value="1"/>
</dbReference>
<dbReference type="KEGG" id="bsei:KMZ68_13865"/>
<dbReference type="InterPro" id="IPR010260">
    <property type="entry name" value="AlpA"/>
</dbReference>
<dbReference type="Gene3D" id="1.10.238.160">
    <property type="match status" value="1"/>
</dbReference>
<dbReference type="RefSeq" id="WP_215611869.1">
    <property type="nucleotide sequence ID" value="NZ_CP076135.1"/>
</dbReference>
<dbReference type="InterPro" id="IPR052931">
    <property type="entry name" value="Prophage_regulatory_activator"/>
</dbReference>
<dbReference type="EMBL" id="CP076135">
    <property type="protein sequence ID" value="QWG16131.1"/>
    <property type="molecule type" value="Genomic_DNA"/>
</dbReference>
<reference evidence="1" key="1">
    <citation type="submission" date="2021-06" db="EMBL/GenBank/DDBJ databases">
        <title>Bradyrhizobium sp. S2-11-2 Genome sequencing.</title>
        <authorList>
            <person name="Jin L."/>
        </authorList>
    </citation>
    <scope>NUCLEOTIDE SEQUENCE</scope>
    <source>
        <strain evidence="1">S2-11-2</strain>
    </source>
</reference>
<dbReference type="InterPro" id="IPR009061">
    <property type="entry name" value="DNA-bd_dom_put_sf"/>
</dbReference>
<evidence type="ECO:0000313" key="2">
    <source>
        <dbReference type="Proteomes" id="UP000680805"/>
    </source>
</evidence>
<dbReference type="Proteomes" id="UP000680805">
    <property type="component" value="Chromosome"/>
</dbReference>
<name>A0A975NKD4_9BRAD</name>